<proteinExistence type="predicted"/>
<evidence type="ECO:0000313" key="2">
    <source>
        <dbReference type="Proteomes" id="UP000266861"/>
    </source>
</evidence>
<sequence>MKGFVAPKVRLDPNSNSNLIPGATFDRYYNKLDDTKHHAAWTSSQQLQLRNPEIHIITQDGIAMPLSLFPLKRNSSPTLMQAPAQSQKSNSQYLIQTAISTTSTLSTTNSTSVATAASATTCWNLLLMSAQLNTVIFPSQMVNHIFNQVTKNWYKELVCRRNKNNKNLTYHREKASILCE</sequence>
<accession>A0A397J869</accession>
<comment type="caution">
    <text evidence="1">The sequence shown here is derived from an EMBL/GenBank/DDBJ whole genome shotgun (WGS) entry which is preliminary data.</text>
</comment>
<dbReference type="AlphaFoldDB" id="A0A397J869"/>
<name>A0A397J869_9GLOM</name>
<evidence type="ECO:0000313" key="1">
    <source>
        <dbReference type="EMBL" id="RHZ84251.1"/>
    </source>
</evidence>
<gene>
    <name evidence="1" type="ORF">Glove_84g101</name>
</gene>
<dbReference type="EMBL" id="PQFF01000080">
    <property type="protein sequence ID" value="RHZ84251.1"/>
    <property type="molecule type" value="Genomic_DNA"/>
</dbReference>
<protein>
    <submittedName>
        <fullName evidence="1">Uncharacterized protein</fullName>
    </submittedName>
</protein>
<organism evidence="1 2">
    <name type="scientific">Diversispora epigaea</name>
    <dbReference type="NCBI Taxonomy" id="1348612"/>
    <lineage>
        <taxon>Eukaryota</taxon>
        <taxon>Fungi</taxon>
        <taxon>Fungi incertae sedis</taxon>
        <taxon>Mucoromycota</taxon>
        <taxon>Glomeromycotina</taxon>
        <taxon>Glomeromycetes</taxon>
        <taxon>Diversisporales</taxon>
        <taxon>Diversisporaceae</taxon>
        <taxon>Diversispora</taxon>
    </lineage>
</organism>
<reference evidence="1 2" key="1">
    <citation type="submission" date="2018-08" db="EMBL/GenBank/DDBJ databases">
        <title>Genome and evolution of the arbuscular mycorrhizal fungus Diversispora epigaea (formerly Glomus versiforme) and its bacterial endosymbionts.</title>
        <authorList>
            <person name="Sun X."/>
            <person name="Fei Z."/>
            <person name="Harrison M."/>
        </authorList>
    </citation>
    <scope>NUCLEOTIDE SEQUENCE [LARGE SCALE GENOMIC DNA]</scope>
    <source>
        <strain evidence="1 2">IT104</strain>
    </source>
</reference>
<keyword evidence="2" id="KW-1185">Reference proteome</keyword>
<dbReference type="Proteomes" id="UP000266861">
    <property type="component" value="Unassembled WGS sequence"/>
</dbReference>